<dbReference type="InterPro" id="IPR037171">
    <property type="entry name" value="NagB/RpiA_transferase-like"/>
</dbReference>
<gene>
    <name evidence="2" type="ORF">SDC9_194391</name>
</gene>
<dbReference type="EMBL" id="VSSQ01107756">
    <property type="protein sequence ID" value="MPN46792.1"/>
    <property type="molecule type" value="Genomic_DNA"/>
</dbReference>
<name>A0A645I7P7_9ZZZZ</name>
<dbReference type="Pfam" id="PF00455">
    <property type="entry name" value="DeoRC"/>
    <property type="match status" value="1"/>
</dbReference>
<dbReference type="PANTHER" id="PTHR30363:SF44">
    <property type="entry name" value="AGA OPERON TRANSCRIPTIONAL REPRESSOR-RELATED"/>
    <property type="match status" value="1"/>
</dbReference>
<accession>A0A645I7P7</accession>
<dbReference type="InterPro" id="IPR050313">
    <property type="entry name" value="Carb_Metab_HTH_regulators"/>
</dbReference>
<proteinExistence type="predicted"/>
<evidence type="ECO:0000313" key="2">
    <source>
        <dbReference type="EMBL" id="MPN46792.1"/>
    </source>
</evidence>
<sequence length="110" mass="11957">MERRDFSGSLTEGYLEPFHFDKCFLGADGVTVAAGFCSEQASISSLNARVLRRSDRAFALLSNEKFGRPALMSYAKIGGMQDIIAGNGPDQSFLDAFQASGTRLHTMAQQ</sequence>
<evidence type="ECO:0000259" key="1">
    <source>
        <dbReference type="Pfam" id="PF00455"/>
    </source>
</evidence>
<dbReference type="InterPro" id="IPR014036">
    <property type="entry name" value="DeoR-like_C"/>
</dbReference>
<comment type="caution">
    <text evidence="2">The sequence shown here is derived from an EMBL/GenBank/DDBJ whole genome shotgun (WGS) entry which is preliminary data.</text>
</comment>
<reference evidence="2" key="1">
    <citation type="submission" date="2019-08" db="EMBL/GenBank/DDBJ databases">
        <authorList>
            <person name="Kucharzyk K."/>
            <person name="Murdoch R.W."/>
            <person name="Higgins S."/>
            <person name="Loffler F."/>
        </authorList>
    </citation>
    <scope>NUCLEOTIDE SEQUENCE</scope>
</reference>
<protein>
    <recommendedName>
        <fullName evidence="1">DeoR-like transcriptional repressor C-terminal sensor domain-containing protein</fullName>
    </recommendedName>
</protein>
<dbReference type="AlphaFoldDB" id="A0A645I7P7"/>
<dbReference type="PANTHER" id="PTHR30363">
    <property type="entry name" value="HTH-TYPE TRANSCRIPTIONAL REGULATOR SRLR-RELATED"/>
    <property type="match status" value="1"/>
</dbReference>
<organism evidence="2">
    <name type="scientific">bioreactor metagenome</name>
    <dbReference type="NCBI Taxonomy" id="1076179"/>
    <lineage>
        <taxon>unclassified sequences</taxon>
        <taxon>metagenomes</taxon>
        <taxon>ecological metagenomes</taxon>
    </lineage>
</organism>
<dbReference type="SUPFAM" id="SSF100950">
    <property type="entry name" value="NagB/RpiA/CoA transferase-like"/>
    <property type="match status" value="1"/>
</dbReference>
<feature type="domain" description="DeoR-like transcriptional repressor C-terminal sensor" evidence="1">
    <location>
        <begin position="3"/>
        <end position="85"/>
    </location>
</feature>